<dbReference type="EMBL" id="VEVO01000011">
    <property type="protein sequence ID" value="KAF0035227.1"/>
    <property type="molecule type" value="Genomic_DNA"/>
</dbReference>
<evidence type="ECO:0000256" key="1">
    <source>
        <dbReference type="SAM" id="MobiDB-lite"/>
    </source>
</evidence>
<name>A0A6A4SPP4_SCOMX</name>
<accession>A0A6A4SPP4</accession>
<reference evidence="2 3" key="1">
    <citation type="submission" date="2019-06" db="EMBL/GenBank/DDBJ databases">
        <title>Draft genomes of female and male turbot (Scophthalmus maximus).</title>
        <authorList>
            <person name="Xu H."/>
            <person name="Xu X.-W."/>
            <person name="Shao C."/>
            <person name="Chen S."/>
        </authorList>
    </citation>
    <scope>NUCLEOTIDE SEQUENCE [LARGE SCALE GENOMIC DNA]</scope>
    <source>
        <strain evidence="2">Ysfricsl-2016a</strain>
        <tissue evidence="2">Blood</tissue>
    </source>
</reference>
<dbReference type="Proteomes" id="UP000438429">
    <property type="component" value="Unassembled WGS sequence"/>
</dbReference>
<organism evidence="2 3">
    <name type="scientific">Scophthalmus maximus</name>
    <name type="common">Turbot</name>
    <name type="synonym">Psetta maxima</name>
    <dbReference type="NCBI Taxonomy" id="52904"/>
    <lineage>
        <taxon>Eukaryota</taxon>
        <taxon>Metazoa</taxon>
        <taxon>Chordata</taxon>
        <taxon>Craniata</taxon>
        <taxon>Vertebrata</taxon>
        <taxon>Euteleostomi</taxon>
        <taxon>Actinopterygii</taxon>
        <taxon>Neopterygii</taxon>
        <taxon>Teleostei</taxon>
        <taxon>Neoteleostei</taxon>
        <taxon>Acanthomorphata</taxon>
        <taxon>Carangaria</taxon>
        <taxon>Pleuronectiformes</taxon>
        <taxon>Pleuronectoidei</taxon>
        <taxon>Scophthalmidae</taxon>
        <taxon>Scophthalmus</taxon>
    </lineage>
</organism>
<feature type="compositionally biased region" description="Polar residues" evidence="1">
    <location>
        <begin position="47"/>
        <end position="61"/>
    </location>
</feature>
<proteinExistence type="predicted"/>
<feature type="compositionally biased region" description="Polar residues" evidence="1">
    <location>
        <begin position="14"/>
        <end position="29"/>
    </location>
</feature>
<feature type="region of interest" description="Disordered" evidence="1">
    <location>
        <begin position="1"/>
        <end position="64"/>
    </location>
</feature>
<protein>
    <submittedName>
        <fullName evidence="2">Uncharacterized protein</fullName>
    </submittedName>
</protein>
<dbReference type="AlphaFoldDB" id="A0A6A4SPP4"/>
<gene>
    <name evidence="2" type="ORF">F2P81_012985</name>
</gene>
<sequence length="193" mass="21736">MFDFDAQKTRRRTSNGNHQTTNVVLSTYRSAEVSPLRASTEHDKLIQGQQKQDRQLSTQPETRMEPDMKSYMHCRFQRFGTTSSVCQQQQTFPAENLLSADPGTPPLMRMCYSSQACALLSAYLTGHGSAAAVNSRTVQPGHNPVFWKPGLEHDRPQTQRVRSSLGWDGKRAGRTGDCRHQVDQRLGEFAHSL</sequence>
<evidence type="ECO:0000313" key="3">
    <source>
        <dbReference type="Proteomes" id="UP000438429"/>
    </source>
</evidence>
<comment type="caution">
    <text evidence="2">The sequence shown here is derived from an EMBL/GenBank/DDBJ whole genome shotgun (WGS) entry which is preliminary data.</text>
</comment>
<evidence type="ECO:0000313" key="2">
    <source>
        <dbReference type="EMBL" id="KAF0035227.1"/>
    </source>
</evidence>